<proteinExistence type="predicted"/>
<evidence type="ECO:0000259" key="2">
    <source>
        <dbReference type="Pfam" id="PF09335"/>
    </source>
</evidence>
<dbReference type="GO" id="GO:0005886">
    <property type="term" value="C:plasma membrane"/>
    <property type="evidence" value="ECO:0007669"/>
    <property type="project" value="TreeGrafter"/>
</dbReference>
<gene>
    <name evidence="3" type="ORF">D0Y96_01150</name>
</gene>
<dbReference type="PANTHER" id="PTHR42709">
    <property type="entry name" value="ALKALINE PHOSPHATASE LIKE PROTEIN"/>
    <property type="match status" value="1"/>
</dbReference>
<protein>
    <recommendedName>
        <fullName evidence="2">VTT domain-containing protein</fullName>
    </recommendedName>
</protein>
<reference evidence="3 4" key="1">
    <citation type="submission" date="2018-08" db="EMBL/GenBank/DDBJ databases">
        <title>Acidipila sp. 4G-K13, an acidobacterium isolated from forest soil.</title>
        <authorList>
            <person name="Gao Z.-H."/>
            <person name="Qiu L.-H."/>
        </authorList>
    </citation>
    <scope>NUCLEOTIDE SEQUENCE [LARGE SCALE GENOMIC DNA]</scope>
    <source>
        <strain evidence="3 4">4G-K13</strain>
    </source>
</reference>
<dbReference type="PANTHER" id="PTHR42709:SF11">
    <property type="entry name" value="DEDA FAMILY PROTEIN"/>
    <property type="match status" value="1"/>
</dbReference>
<name>A0A372ITH3_9BACT</name>
<keyword evidence="1" id="KW-1133">Transmembrane helix</keyword>
<feature type="domain" description="VTT" evidence="2">
    <location>
        <begin position="131"/>
        <end position="235"/>
    </location>
</feature>
<dbReference type="EMBL" id="QVQT01000001">
    <property type="protein sequence ID" value="RFU18214.1"/>
    <property type="molecule type" value="Genomic_DNA"/>
</dbReference>
<dbReference type="InterPro" id="IPR032816">
    <property type="entry name" value="VTT_dom"/>
</dbReference>
<accession>A0A372ITH3</accession>
<keyword evidence="1" id="KW-0812">Transmembrane</keyword>
<sequence>MDGPHRRSARDHPHLSHPKHLVPARRCLPQRNGSLLPLRRRVRSASRRAAAEISVKPRRSRSPFPLFCVQVFVSLVLEFAARRRSFIPGWLLHLGFSGVFLVAVIDSCPIPTPIPGSTDILVLLLSAHHALPWLTALAAVAGSLCGGWFTWSAGKKGGQAMLDRFASKRFRRRIERWVKEHALLSVACAALLPPPVPLLPFLLAAGALGVSRRQMFLALGMARSLRYGLEALLGYLYGRRILHWWNHSLSGWSTAILWTFLGLVVAGILFGIWRYRLEQRREKDTKPIAKSSPTPAAR</sequence>
<evidence type="ECO:0000256" key="1">
    <source>
        <dbReference type="SAM" id="Phobius"/>
    </source>
</evidence>
<dbReference type="InterPro" id="IPR051311">
    <property type="entry name" value="DedA_domain"/>
</dbReference>
<comment type="caution">
    <text evidence="3">The sequence shown here is derived from an EMBL/GenBank/DDBJ whole genome shotgun (WGS) entry which is preliminary data.</text>
</comment>
<dbReference type="Pfam" id="PF09335">
    <property type="entry name" value="VTT_dom"/>
    <property type="match status" value="1"/>
</dbReference>
<keyword evidence="4" id="KW-1185">Reference proteome</keyword>
<feature type="transmembrane region" description="Helical" evidence="1">
    <location>
        <begin position="182"/>
        <end position="204"/>
    </location>
</feature>
<dbReference type="Proteomes" id="UP000264702">
    <property type="component" value="Unassembled WGS sequence"/>
</dbReference>
<feature type="transmembrane region" description="Helical" evidence="1">
    <location>
        <begin position="120"/>
        <end position="149"/>
    </location>
</feature>
<organism evidence="3 4">
    <name type="scientific">Paracidobacterium acidisoli</name>
    <dbReference type="NCBI Taxonomy" id="2303751"/>
    <lineage>
        <taxon>Bacteria</taxon>
        <taxon>Pseudomonadati</taxon>
        <taxon>Acidobacteriota</taxon>
        <taxon>Terriglobia</taxon>
        <taxon>Terriglobales</taxon>
        <taxon>Acidobacteriaceae</taxon>
        <taxon>Paracidobacterium</taxon>
    </lineage>
</organism>
<evidence type="ECO:0000313" key="4">
    <source>
        <dbReference type="Proteomes" id="UP000264702"/>
    </source>
</evidence>
<keyword evidence="1" id="KW-0472">Membrane</keyword>
<dbReference type="AlphaFoldDB" id="A0A372ITH3"/>
<evidence type="ECO:0000313" key="3">
    <source>
        <dbReference type="EMBL" id="RFU18214.1"/>
    </source>
</evidence>
<feature type="transmembrane region" description="Helical" evidence="1">
    <location>
        <begin position="87"/>
        <end position="108"/>
    </location>
</feature>
<feature type="transmembrane region" description="Helical" evidence="1">
    <location>
        <begin position="249"/>
        <end position="273"/>
    </location>
</feature>